<feature type="region of interest" description="Disordered" evidence="1">
    <location>
        <begin position="83"/>
        <end position="111"/>
    </location>
</feature>
<sequence>MVVQPGVTESKAGTMPNTDGQAKVTPSKKGKTPGGASKVSPEGTPTITQKEQEAAIHAAKSEAGRAVKAREEALVLREQAVKDAATAEAGRQATRDAEELEAAKDDPAGLT</sequence>
<reference evidence="2" key="1">
    <citation type="journal article" date="2015" name="Nature">
        <title>Complex archaea that bridge the gap between prokaryotes and eukaryotes.</title>
        <authorList>
            <person name="Spang A."/>
            <person name="Saw J.H."/>
            <person name="Jorgensen S.L."/>
            <person name="Zaremba-Niedzwiedzka K."/>
            <person name="Martijn J."/>
            <person name="Lind A.E."/>
            <person name="van Eijk R."/>
            <person name="Schleper C."/>
            <person name="Guy L."/>
            <person name="Ettema T.J."/>
        </authorList>
    </citation>
    <scope>NUCLEOTIDE SEQUENCE</scope>
</reference>
<feature type="compositionally biased region" description="Basic and acidic residues" evidence="1">
    <location>
        <begin position="50"/>
        <end position="67"/>
    </location>
</feature>
<protein>
    <submittedName>
        <fullName evidence="2">Uncharacterized protein</fullName>
    </submittedName>
</protein>
<evidence type="ECO:0000313" key="2">
    <source>
        <dbReference type="EMBL" id="KKK55093.1"/>
    </source>
</evidence>
<gene>
    <name evidence="2" type="ORF">LCGC14_3078040</name>
</gene>
<proteinExistence type="predicted"/>
<name>A0A0F8WEW3_9ZZZZ</name>
<feature type="non-terminal residue" evidence="2">
    <location>
        <position position="111"/>
    </location>
</feature>
<evidence type="ECO:0000256" key="1">
    <source>
        <dbReference type="SAM" id="MobiDB-lite"/>
    </source>
</evidence>
<feature type="compositionally biased region" description="Basic and acidic residues" evidence="1">
    <location>
        <begin position="93"/>
        <end position="111"/>
    </location>
</feature>
<comment type="caution">
    <text evidence="2">The sequence shown here is derived from an EMBL/GenBank/DDBJ whole genome shotgun (WGS) entry which is preliminary data.</text>
</comment>
<accession>A0A0F8WEW3</accession>
<feature type="region of interest" description="Disordered" evidence="1">
    <location>
        <begin position="1"/>
        <end position="67"/>
    </location>
</feature>
<organism evidence="2">
    <name type="scientific">marine sediment metagenome</name>
    <dbReference type="NCBI Taxonomy" id="412755"/>
    <lineage>
        <taxon>unclassified sequences</taxon>
        <taxon>metagenomes</taxon>
        <taxon>ecological metagenomes</taxon>
    </lineage>
</organism>
<dbReference type="EMBL" id="LAZR01065660">
    <property type="protein sequence ID" value="KKK55093.1"/>
    <property type="molecule type" value="Genomic_DNA"/>
</dbReference>
<dbReference type="AlphaFoldDB" id="A0A0F8WEW3"/>